<keyword evidence="1" id="KW-0812">Transmembrane</keyword>
<dbReference type="RefSeq" id="WP_379086212.1">
    <property type="nucleotide sequence ID" value="NZ_JBHTJO010000001.1"/>
</dbReference>
<feature type="transmembrane region" description="Helical" evidence="1">
    <location>
        <begin position="162"/>
        <end position="179"/>
    </location>
</feature>
<organism evidence="2 3">
    <name type="scientific">Methyloligella solikamskensis</name>
    <dbReference type="NCBI Taxonomy" id="1177756"/>
    <lineage>
        <taxon>Bacteria</taxon>
        <taxon>Pseudomonadati</taxon>
        <taxon>Pseudomonadota</taxon>
        <taxon>Alphaproteobacteria</taxon>
        <taxon>Hyphomicrobiales</taxon>
        <taxon>Hyphomicrobiaceae</taxon>
        <taxon>Methyloligella</taxon>
    </lineage>
</organism>
<feature type="transmembrane region" description="Helical" evidence="1">
    <location>
        <begin position="93"/>
        <end position="117"/>
    </location>
</feature>
<proteinExistence type="predicted"/>
<comment type="caution">
    <text evidence="2">The sequence shown here is derived from an EMBL/GenBank/DDBJ whole genome shotgun (WGS) entry which is preliminary data.</text>
</comment>
<protein>
    <submittedName>
        <fullName evidence="2">CbtA family protein</fullName>
    </submittedName>
</protein>
<keyword evidence="1" id="KW-0472">Membrane</keyword>
<feature type="transmembrane region" description="Helical" evidence="1">
    <location>
        <begin position="186"/>
        <end position="203"/>
    </location>
</feature>
<dbReference type="Pfam" id="PF09490">
    <property type="entry name" value="CbtA"/>
    <property type="match status" value="1"/>
</dbReference>
<evidence type="ECO:0000313" key="2">
    <source>
        <dbReference type="EMBL" id="MFD0986315.1"/>
    </source>
</evidence>
<accession>A0ABW3J8V3</accession>
<dbReference type="EMBL" id="JBHTJO010000001">
    <property type="protein sequence ID" value="MFD0986315.1"/>
    <property type="molecule type" value="Genomic_DNA"/>
</dbReference>
<dbReference type="InterPro" id="IPR012666">
    <property type="entry name" value="CbtA_put"/>
</dbReference>
<dbReference type="Proteomes" id="UP001597102">
    <property type="component" value="Unassembled WGS sequence"/>
</dbReference>
<evidence type="ECO:0000256" key="1">
    <source>
        <dbReference type="SAM" id="Phobius"/>
    </source>
</evidence>
<sequence>MISRVLAAGLLAGLLAGLAIAVLQAFTTTPLILEAESFEGGHGHDHAQSLTAASALLQHAVLKTAANGAALIEIHSAEDAGMWMPEDGLERTVFTSIANVGTAIGFALVLLAGMLLAGDRITETTAIGWAAAGFVATGLSPSLGLSPELPGMPAADLVSRQAWWLATALCTAAALWLILRSEHGWAKALGVLVLLAPHIWGAPHLEGHAESAVPAHLAAQFTGASLAVHASLWALSGFFVGFWWRRLAPASA</sequence>
<reference evidence="3" key="1">
    <citation type="journal article" date="2019" name="Int. J. Syst. Evol. Microbiol.">
        <title>The Global Catalogue of Microorganisms (GCM) 10K type strain sequencing project: providing services to taxonomists for standard genome sequencing and annotation.</title>
        <authorList>
            <consortium name="The Broad Institute Genomics Platform"/>
            <consortium name="The Broad Institute Genome Sequencing Center for Infectious Disease"/>
            <person name="Wu L."/>
            <person name="Ma J."/>
        </authorList>
    </citation>
    <scope>NUCLEOTIDE SEQUENCE [LARGE SCALE GENOMIC DNA]</scope>
    <source>
        <strain evidence="3">CCUG 61697</strain>
    </source>
</reference>
<feature type="transmembrane region" description="Helical" evidence="1">
    <location>
        <begin position="223"/>
        <end position="244"/>
    </location>
</feature>
<dbReference type="NCBIfam" id="TIGR02458">
    <property type="entry name" value="CbtA"/>
    <property type="match status" value="1"/>
</dbReference>
<keyword evidence="1" id="KW-1133">Transmembrane helix</keyword>
<evidence type="ECO:0000313" key="3">
    <source>
        <dbReference type="Proteomes" id="UP001597102"/>
    </source>
</evidence>
<gene>
    <name evidence="2" type="ORF">ACFQ2F_04315</name>
</gene>
<feature type="transmembrane region" description="Helical" evidence="1">
    <location>
        <begin position="124"/>
        <end position="142"/>
    </location>
</feature>
<name>A0ABW3J8V3_9HYPH</name>
<keyword evidence="3" id="KW-1185">Reference proteome</keyword>